<dbReference type="RefSeq" id="XP_031567419.1">
    <property type="nucleotide sequence ID" value="XM_031711559.1"/>
</dbReference>
<keyword evidence="2" id="KW-1185">Reference proteome</keyword>
<feature type="transmembrane region" description="Helical" evidence="1">
    <location>
        <begin position="93"/>
        <end position="115"/>
    </location>
</feature>
<accession>A0A6P8IKV2</accession>
<feature type="transmembrane region" description="Helical" evidence="1">
    <location>
        <begin position="130"/>
        <end position="148"/>
    </location>
</feature>
<dbReference type="InParanoid" id="A0A6P8IKV2"/>
<dbReference type="GeneID" id="116302290"/>
<dbReference type="KEGG" id="aten:116302290"/>
<dbReference type="OrthoDB" id="5987907at2759"/>
<evidence type="ECO:0000256" key="1">
    <source>
        <dbReference type="SAM" id="Phobius"/>
    </source>
</evidence>
<feature type="transmembrane region" description="Helical" evidence="1">
    <location>
        <begin position="267"/>
        <end position="286"/>
    </location>
</feature>
<feature type="transmembrane region" description="Helical" evidence="1">
    <location>
        <begin position="12"/>
        <end position="32"/>
    </location>
</feature>
<feature type="transmembrane region" description="Helical" evidence="1">
    <location>
        <begin position="357"/>
        <end position="374"/>
    </location>
</feature>
<feature type="transmembrane region" description="Helical" evidence="1">
    <location>
        <begin position="394"/>
        <end position="411"/>
    </location>
</feature>
<sequence length="535" mass="60896">MKKICKQVFGLLQLFFIIQLAFTFIMFVAMLIHKDELTKKDTSKEEQLFLKITMIACCSLVPTTFLIVYLIVHKAHTFDMVGNFRILQVGPSFKVAMLSWIINVIVVILNVIAIAHCKDASGYAPWELTLVYYSMYIIQQSCQIKCLYKLEVRSMIIREGPDWHRFRRAMFILMALFNALSWLISLSDVDSVSDLNKNCMDGLLTASVFRIVHTVDRAAILAFRIESTLLFLKFFHQDRQSLEGLTRSELVVTPTTISHSEIGKGRWSSGFLAACYCGIAIASFVLSPRGKNKHQRLATAACLLTSLTLAIVCVRLKCSGSSNRIPCEPNDNQVPDSKGFENVSVYISGEKFHHTKLLLFYSIVAVTYHTVLALHLTTVTPHTKESYYQIARESFKAFGCISLGMFGMWMCHKRRRIRSWRSLHVMLWMIATMFFLDMAEECANYGIGDEFIWVTYVFPLAIDFKMYLFIHTWSDLMVAKNEYLVECENLLRNRRDGGQSEGSSIFTTVGLGPGTPLLGGQQGLDLYGMRRDTEV</sequence>
<dbReference type="AlphaFoldDB" id="A0A6P8IKV2"/>
<dbReference type="Proteomes" id="UP000515163">
    <property type="component" value="Unplaced"/>
</dbReference>
<keyword evidence="1" id="KW-1133">Transmembrane helix</keyword>
<organism evidence="2 3">
    <name type="scientific">Actinia tenebrosa</name>
    <name type="common">Australian red waratah sea anemone</name>
    <dbReference type="NCBI Taxonomy" id="6105"/>
    <lineage>
        <taxon>Eukaryota</taxon>
        <taxon>Metazoa</taxon>
        <taxon>Cnidaria</taxon>
        <taxon>Anthozoa</taxon>
        <taxon>Hexacorallia</taxon>
        <taxon>Actiniaria</taxon>
        <taxon>Actiniidae</taxon>
        <taxon>Actinia</taxon>
    </lineage>
</organism>
<evidence type="ECO:0000313" key="3">
    <source>
        <dbReference type="RefSeq" id="XP_031567419.1"/>
    </source>
</evidence>
<evidence type="ECO:0000313" key="2">
    <source>
        <dbReference type="Proteomes" id="UP000515163"/>
    </source>
</evidence>
<feature type="transmembrane region" description="Helical" evidence="1">
    <location>
        <begin position="423"/>
        <end position="439"/>
    </location>
</feature>
<gene>
    <name evidence="3" type="primary">LOC116302290</name>
</gene>
<feature type="transmembrane region" description="Helical" evidence="1">
    <location>
        <begin position="451"/>
        <end position="470"/>
    </location>
</feature>
<keyword evidence="1" id="KW-0472">Membrane</keyword>
<protein>
    <submittedName>
        <fullName evidence="3">Uncharacterized protein LOC116302290</fullName>
    </submittedName>
</protein>
<reference evidence="3" key="1">
    <citation type="submission" date="2025-08" db="UniProtKB">
        <authorList>
            <consortium name="RefSeq"/>
        </authorList>
    </citation>
    <scope>IDENTIFICATION</scope>
    <source>
        <tissue evidence="3">Tentacle</tissue>
    </source>
</reference>
<feature type="transmembrane region" description="Helical" evidence="1">
    <location>
        <begin position="52"/>
        <end position="72"/>
    </location>
</feature>
<proteinExistence type="predicted"/>
<keyword evidence="1" id="KW-0812">Transmembrane</keyword>
<feature type="transmembrane region" description="Helical" evidence="1">
    <location>
        <begin position="169"/>
        <end position="187"/>
    </location>
</feature>
<name>A0A6P8IKV2_ACTTE</name>